<evidence type="ECO:0000259" key="1">
    <source>
        <dbReference type="Pfam" id="PF01609"/>
    </source>
</evidence>
<organism evidence="2 3">
    <name type="scientific">Microcoleus asticus IPMA8</name>
    <dbReference type="NCBI Taxonomy" id="2563858"/>
    <lineage>
        <taxon>Bacteria</taxon>
        <taxon>Bacillati</taxon>
        <taxon>Cyanobacteriota</taxon>
        <taxon>Cyanophyceae</taxon>
        <taxon>Oscillatoriophycideae</taxon>
        <taxon>Oscillatoriales</taxon>
        <taxon>Microcoleaceae</taxon>
        <taxon>Microcoleus</taxon>
        <taxon>Microcoleus asticus</taxon>
    </lineage>
</organism>
<gene>
    <name evidence="2" type="ORF">E5S67_06438</name>
</gene>
<dbReference type="InterPro" id="IPR002559">
    <property type="entry name" value="Transposase_11"/>
</dbReference>
<name>A0ABX2DA37_9CYAN</name>
<keyword evidence="3" id="KW-1185">Reference proteome</keyword>
<accession>A0ABX2DA37</accession>
<reference evidence="2 3" key="1">
    <citation type="journal article" date="2020" name="Sci. Rep.">
        <title>A novel cyanobacterial geosmin producer, revising GeoA distribution and dispersion patterns in Bacteria.</title>
        <authorList>
            <person name="Churro C."/>
            <person name="Semedo-Aguiar A.P."/>
            <person name="Silva A.D."/>
            <person name="Pereira-Leal J.B."/>
            <person name="Leite R.B."/>
        </authorList>
    </citation>
    <scope>NUCLEOTIDE SEQUENCE [LARGE SCALE GENOMIC DNA]</scope>
    <source>
        <strain evidence="2 3">IPMA8</strain>
    </source>
</reference>
<feature type="domain" description="Transposase IS4-like" evidence="1">
    <location>
        <begin position="16"/>
        <end position="283"/>
    </location>
</feature>
<dbReference type="EMBL" id="SRRZ01000300">
    <property type="protein sequence ID" value="NQE38653.1"/>
    <property type="molecule type" value="Genomic_DNA"/>
</dbReference>
<protein>
    <recommendedName>
        <fullName evidence="1">Transposase IS4-like domain-containing protein</fullName>
    </recommendedName>
</protein>
<evidence type="ECO:0000313" key="3">
    <source>
        <dbReference type="Proteomes" id="UP000702425"/>
    </source>
</evidence>
<comment type="caution">
    <text evidence="2">The sequence shown here is derived from an EMBL/GenBank/DDBJ whole genome shotgun (WGS) entry which is preliminary data.</text>
</comment>
<dbReference type="Proteomes" id="UP000702425">
    <property type="component" value="Unassembled WGS sequence"/>
</dbReference>
<dbReference type="SUPFAM" id="SSF53098">
    <property type="entry name" value="Ribonuclease H-like"/>
    <property type="match status" value="1"/>
</dbReference>
<dbReference type="InterPro" id="IPR012337">
    <property type="entry name" value="RNaseH-like_sf"/>
</dbReference>
<evidence type="ECO:0000313" key="2">
    <source>
        <dbReference type="EMBL" id="NQE38653.1"/>
    </source>
</evidence>
<proteinExistence type="predicted"/>
<sequence>MNSHLIQTHGSREGVQILVVDATFHEKSGRHTPNHDRFYNGKSGQVETGLEWSVVAVVDVEQNTAYALSAQQTEAGLSDRALAAEIEHQVCGNRVDFYLGHLAYCQTYVPKRIEYVVADSFYSKRKWVDGVVNLGWNAIGKLRQDANLKYLYQGPRRSGPGRQKTYDGKVAPLERQLKYFTLTETLDDGTELWTAVVWSVSLDRRIRVVCLVRLVEGKERYILLFSTDVNLSASHILAYYRARFQIEFIFRDARQYTGMVDSQSRNLDALDAQVNGSLTALNLAKVTLRQEATVTAQPTPEVISFSIASFKRKALNEHLLELFIAMFDLDPTLIKLNPNYQKLLEYGSLKA</sequence>
<dbReference type="Pfam" id="PF01609">
    <property type="entry name" value="DDE_Tnp_1"/>
    <property type="match status" value="1"/>
</dbReference>